<name>A0A194QZL4_PAPMA</name>
<dbReference type="PANTHER" id="PTHR46378">
    <property type="entry name" value="STEROL REGULATORY ELEMENT-BINDING PROTEIN CLEAVAGE-ACTIVATING PROTEIN"/>
    <property type="match status" value="1"/>
</dbReference>
<dbReference type="KEGG" id="pmac:106717050"/>
<dbReference type="Pfam" id="PF00400">
    <property type="entry name" value="WD40"/>
    <property type="match status" value="1"/>
</dbReference>
<dbReference type="InterPro" id="IPR001680">
    <property type="entry name" value="WD40_rpt"/>
</dbReference>
<feature type="repeat" description="WD" evidence="21">
    <location>
        <begin position="1213"/>
        <end position="1255"/>
    </location>
</feature>
<evidence type="ECO:0000256" key="17">
    <source>
        <dbReference type="ARBA" id="ARBA00023180"/>
    </source>
</evidence>
<evidence type="ECO:0000256" key="22">
    <source>
        <dbReference type="SAM" id="Phobius"/>
    </source>
</evidence>
<comment type="subcellular location">
    <subcellularLocation>
        <location evidence="2">Cytoplasmic vesicle</location>
        <location evidence="2">COPII-coated vesicle membrane</location>
        <topology evidence="2">Multi-pass membrane protein</topology>
    </subcellularLocation>
    <subcellularLocation>
        <location evidence="1">Endoplasmic reticulum membrane</location>
        <topology evidence="1">Multi-pass membrane protein</topology>
    </subcellularLocation>
    <subcellularLocation>
        <location evidence="3">Golgi apparatus membrane</location>
        <topology evidence="3">Multi-pass membrane protein</topology>
    </subcellularLocation>
</comment>
<keyword evidence="6" id="KW-0153">Cholesterol metabolism</keyword>
<dbReference type="InterPro" id="IPR015943">
    <property type="entry name" value="WD40/YVTN_repeat-like_dom_sf"/>
</dbReference>
<keyword evidence="10" id="KW-0256">Endoplasmic reticulum</keyword>
<keyword evidence="25" id="KW-1185">Reference proteome</keyword>
<dbReference type="STRING" id="76193.A0A194QZL4"/>
<protein>
    <recommendedName>
        <fullName evidence="5">Sterol regulatory element-binding protein cleavage-activating protein</fullName>
    </recommendedName>
</protein>
<dbReference type="Gene3D" id="2.130.10.10">
    <property type="entry name" value="YVTN repeat-like/Quinoprotein amine dehydrogenase"/>
    <property type="match status" value="1"/>
</dbReference>
<organism evidence="24 25">
    <name type="scientific">Papilio machaon</name>
    <name type="common">Old World swallowtail butterfly</name>
    <dbReference type="NCBI Taxonomy" id="76193"/>
    <lineage>
        <taxon>Eukaryota</taxon>
        <taxon>Metazoa</taxon>
        <taxon>Ecdysozoa</taxon>
        <taxon>Arthropoda</taxon>
        <taxon>Hexapoda</taxon>
        <taxon>Insecta</taxon>
        <taxon>Pterygota</taxon>
        <taxon>Neoptera</taxon>
        <taxon>Endopterygota</taxon>
        <taxon>Lepidoptera</taxon>
        <taxon>Glossata</taxon>
        <taxon>Ditrysia</taxon>
        <taxon>Papilionoidea</taxon>
        <taxon>Papilionidae</taxon>
        <taxon>Papilioninae</taxon>
        <taxon>Papilio</taxon>
    </lineage>
</organism>
<keyword evidence="19" id="KW-0968">Cytoplasmic vesicle</keyword>
<comment type="function">
    <text evidence="20">Escort protein required for cholesterol as well as lipid homeostasis. Regulates export of the SCAP-SREBP complex from the endoplasmic reticulum to the Golgi upon low cholesterol, thereby regulating the processing of sterol regulatory element-binding proteins (SREBPs) SREBF1/SREBP1 and SREBF2/SREBP2. At high sterol concentrations, formation of a ternary complex with INSIG (INSIG1 or INSIG2) leads to mask the ER export signal in SCAP, promoting retention of the complex in the endoplasmic reticulum. Low sterol concentrations trigger release of INSIG, a conformational change in the SSD domain of SCAP, unmasking of the ER export signal, promoting recruitment into COPII-coated vesicles and transport of the SCAP-SREBP to the Golgi: in the Golgi, SREBPs are then processed, releasing the transcription factor fragment of SREBPs from the membrane, its import into the nucleus and up-regulation of LDLR, INSIG1 and the mevalonate pathway. Binds cholesterol via its SSD domain.</text>
</comment>
<dbReference type="GO" id="GO:0008203">
    <property type="term" value="P:cholesterol metabolic process"/>
    <property type="evidence" value="ECO:0007669"/>
    <property type="project" value="UniProtKB-KW"/>
</dbReference>
<evidence type="ECO:0000256" key="12">
    <source>
        <dbReference type="ARBA" id="ARBA00023034"/>
    </source>
</evidence>
<dbReference type="InParanoid" id="A0A194QZL4"/>
<keyword evidence="11 22" id="KW-1133">Transmembrane helix</keyword>
<feature type="transmembrane region" description="Helical" evidence="22">
    <location>
        <begin position="748"/>
        <end position="770"/>
    </location>
</feature>
<dbReference type="GO" id="GO:0000139">
    <property type="term" value="C:Golgi membrane"/>
    <property type="evidence" value="ECO:0007669"/>
    <property type="project" value="UniProtKB-SubCell"/>
</dbReference>
<dbReference type="FunCoup" id="A0A194QZL4">
    <property type="interactions" value="502"/>
</dbReference>
<dbReference type="GO" id="GO:0032936">
    <property type="term" value="C:SREBP-SCAP complex"/>
    <property type="evidence" value="ECO:0007669"/>
    <property type="project" value="TreeGrafter"/>
</dbReference>
<keyword evidence="12" id="KW-0333">Golgi apparatus</keyword>
<accession>A0A194QZL4</accession>
<feature type="repeat" description="WD" evidence="21">
    <location>
        <begin position="812"/>
        <end position="851"/>
    </location>
</feature>
<dbReference type="GO" id="GO:0045540">
    <property type="term" value="P:regulation of cholesterol biosynthetic process"/>
    <property type="evidence" value="ECO:0007669"/>
    <property type="project" value="TreeGrafter"/>
</dbReference>
<dbReference type="GO" id="GO:0032933">
    <property type="term" value="P:SREBP signaling pathway"/>
    <property type="evidence" value="ECO:0007669"/>
    <property type="project" value="InterPro"/>
</dbReference>
<evidence type="ECO:0000256" key="15">
    <source>
        <dbReference type="ARBA" id="ARBA00023136"/>
    </source>
</evidence>
<dbReference type="Pfam" id="PF24017">
    <property type="entry name" value="Beta-prop_SCAP"/>
    <property type="match status" value="1"/>
</dbReference>
<dbReference type="InterPro" id="IPR053958">
    <property type="entry name" value="HMGCR/SNAP/NPC1-like_SSD"/>
</dbReference>
<evidence type="ECO:0000313" key="25">
    <source>
        <dbReference type="Proteomes" id="UP000053240"/>
    </source>
</evidence>
<evidence type="ECO:0000256" key="5">
    <source>
        <dbReference type="ARBA" id="ARBA00019541"/>
    </source>
</evidence>
<evidence type="ECO:0000256" key="19">
    <source>
        <dbReference type="ARBA" id="ARBA00023329"/>
    </source>
</evidence>
<evidence type="ECO:0000256" key="1">
    <source>
        <dbReference type="ARBA" id="ARBA00004477"/>
    </source>
</evidence>
<feature type="transmembrane region" description="Helical" evidence="22">
    <location>
        <begin position="21"/>
        <end position="44"/>
    </location>
</feature>
<dbReference type="GO" id="GO:0012507">
    <property type="term" value="C:ER to Golgi transport vesicle membrane"/>
    <property type="evidence" value="ECO:0007669"/>
    <property type="project" value="UniProtKB-SubCell"/>
</dbReference>
<comment type="similarity">
    <text evidence="4">Belongs to the WD repeat SCAP family.</text>
</comment>
<proteinExistence type="inferred from homology"/>
<gene>
    <name evidence="24" type="ORF">RR48_15177</name>
</gene>
<evidence type="ECO:0000313" key="24">
    <source>
        <dbReference type="EMBL" id="KPJ09036.1"/>
    </source>
</evidence>
<keyword evidence="17" id="KW-0325">Glycoprotein</keyword>
<feature type="transmembrane region" description="Helical" evidence="22">
    <location>
        <begin position="365"/>
        <end position="382"/>
    </location>
</feature>
<dbReference type="InterPro" id="IPR036322">
    <property type="entry name" value="WD40_repeat_dom_sf"/>
</dbReference>
<dbReference type="GO" id="GO:0032934">
    <property type="term" value="F:sterol binding"/>
    <property type="evidence" value="ECO:0007669"/>
    <property type="project" value="InterPro"/>
</dbReference>
<evidence type="ECO:0000256" key="2">
    <source>
        <dbReference type="ARBA" id="ARBA00004557"/>
    </source>
</evidence>
<sequence>MAGATLPERVAQIYYTYGLFCSSYPVTAITIAISVVLLCCYPLLNVPLPGNIPTVINVPLHDNTENPTNCHTKNCHYADILKIGHIHNETQKLPYIWAKDKPLFYVQQIILKIGVSPWNSNLRMWDAFRGPLQEVFRLLETIRNHEDIETKGSLLQHCYQIEGIKRRESKASIERVMPEYSCLLLSPANLWQQNLQTFSLDANIINTIYNYQSLQKGKASIAEMAFGMHLRDTGVKRYPLRTRPRVLQYAVTIFYQEANERFINSLTHKLKELYPLYQDSASISGNEVTIIYYPGQFNYREPIPLLITFFGIFLYVYFSVRKIEFIRSKFGLAACAVVTVAGSLSMSIGICFYFGFSLSLQGKEIFPYLVIIVGLENILVLTKSVTSTDSRLDVKIRLAQGLSKEGWSITKNLLTEITILTVSFFTFVPFIQEFSIFMIVSLISDYFVQMVFFATILGIDVRRMEYFPDRNNKLHLKEYFNTNNALNWRFNDSYKEENITPQKIRKSKSHPRLNGLAHNTPTDVVAKRNSNASIQDHRVPKRIRLVNMWARTRFFQRAFMVWMLVWISMIVYNSGIVDYFITTEKDNDSAIHDYERNKTKQAVYMTYNDSDRHPLVFSTIIDTEEVGKTIDTNDTIFLKHSPHSRPWSRLSPSHWSAILSNYNETVTGRYAVILPPTLLSHRVSPELAAGLRHPDEREPPPLRWQALAAALDPIDILPDFELTETKSQAHQWGKATDLPIYPTTPMEILLLAILCTISVAVIAYMMVVLYRCVCSRHYAEWRASWNEDEEYRKIIAKQPAVQLVMEAVPLVVSGHSQEVECLVTDGDTIVSSCLQSNIKVWDSHNGEIITNIDRNAFFKLQKELHEKTNLKKIAANDASYDILKVSPKPDDIAPKTVDNISRYKGGLSDHLSGLRFRATSGESPSYISPAETTKYNFAKCYKDLYYNRRREYCETKENVNTNNLSVNKSDMSVTDSEVNEKNNESIFVFNSSAESASILRNRHENKMNRRTSSDAGPVLEDNCRSKAFSESPVWCIDFCNDLIILGCADGRLEFWEASSGKLMCIWCGSESKSGWGGVTHVRALSGGRRVCAASLSGHLTLLRLDAYNATSGAHVDWRFSTAYRRTHKRTGSADSMRSTRGTDYDDGRPRMSFSYESDYSDGEEVVCIRIAHCRPHQQPVTEMHSEGGRILTGAQDHVVKVFSSSELSLLFTLHGHCGPITSCFIDHATPTIAGSGSQDGLLCVWDLHTGACLYSMQAHDGAVTSLAYTASYVVSAGADERLCIWDRFQGHMLNSIHIGLNYMSRMLPLTHTLLVMGDRSGLTVYDLSSGDVIRRVLLGQSDGCIFVRQILPLKDAIVCDYANQLRIVRFPLVSKLSNTKNE</sequence>
<evidence type="ECO:0000256" key="3">
    <source>
        <dbReference type="ARBA" id="ARBA00004653"/>
    </source>
</evidence>
<keyword evidence="18" id="KW-0753">Steroid metabolism</keyword>
<dbReference type="SUPFAM" id="SSF50978">
    <property type="entry name" value="WD40 repeat-like"/>
    <property type="match status" value="1"/>
</dbReference>
<reference evidence="24 25" key="1">
    <citation type="journal article" date="2015" name="Nat. Commun.">
        <title>Outbred genome sequencing and CRISPR/Cas9 gene editing in butterflies.</title>
        <authorList>
            <person name="Li X."/>
            <person name="Fan D."/>
            <person name="Zhang W."/>
            <person name="Liu G."/>
            <person name="Zhang L."/>
            <person name="Zhao L."/>
            <person name="Fang X."/>
            <person name="Chen L."/>
            <person name="Dong Y."/>
            <person name="Chen Y."/>
            <person name="Ding Y."/>
            <person name="Zhao R."/>
            <person name="Feng M."/>
            <person name="Zhu Y."/>
            <person name="Feng Y."/>
            <person name="Jiang X."/>
            <person name="Zhu D."/>
            <person name="Xiang H."/>
            <person name="Feng X."/>
            <person name="Li S."/>
            <person name="Wang J."/>
            <person name="Zhang G."/>
            <person name="Kronforst M.R."/>
            <person name="Wang W."/>
        </authorList>
    </citation>
    <scope>NUCLEOTIDE SEQUENCE [LARGE SCALE GENOMIC DNA]</scope>
    <source>
        <strain evidence="24">Ya'a_city_454_Pm</strain>
        <tissue evidence="24">Whole body</tissue>
    </source>
</reference>
<keyword evidence="8 22" id="KW-0812">Transmembrane</keyword>
<evidence type="ECO:0000256" key="14">
    <source>
        <dbReference type="ARBA" id="ARBA00023121"/>
    </source>
</evidence>
<keyword evidence="9" id="KW-0677">Repeat</keyword>
<dbReference type="EMBL" id="KQ461108">
    <property type="protein sequence ID" value="KPJ09036.1"/>
    <property type="molecule type" value="Genomic_DNA"/>
</dbReference>
<dbReference type="SMART" id="SM00320">
    <property type="entry name" value="WD40"/>
    <property type="match status" value="6"/>
</dbReference>
<evidence type="ECO:0000256" key="6">
    <source>
        <dbReference type="ARBA" id="ARBA00022548"/>
    </source>
</evidence>
<evidence type="ECO:0000256" key="18">
    <source>
        <dbReference type="ARBA" id="ARBA00023221"/>
    </source>
</evidence>
<dbReference type="InterPro" id="IPR030225">
    <property type="entry name" value="SCAP"/>
</dbReference>
<dbReference type="PROSITE" id="PS50156">
    <property type="entry name" value="SSD"/>
    <property type="match status" value="1"/>
</dbReference>
<evidence type="ECO:0000256" key="16">
    <source>
        <dbReference type="ARBA" id="ARBA00023166"/>
    </source>
</evidence>
<keyword evidence="16" id="KW-1207">Sterol metabolism</keyword>
<keyword evidence="14" id="KW-0446">Lipid-binding</keyword>
<keyword evidence="15 22" id="KW-0472">Membrane</keyword>
<evidence type="ECO:0000256" key="21">
    <source>
        <dbReference type="PROSITE-ProRule" id="PRU00221"/>
    </source>
</evidence>
<dbReference type="SUPFAM" id="SSF82866">
    <property type="entry name" value="Multidrug efflux transporter AcrB transmembrane domain"/>
    <property type="match status" value="1"/>
</dbReference>
<dbReference type="InterPro" id="IPR019775">
    <property type="entry name" value="WD40_repeat_CS"/>
</dbReference>
<feature type="transmembrane region" description="Helical" evidence="22">
    <location>
        <begin position="332"/>
        <end position="359"/>
    </location>
</feature>
<evidence type="ECO:0000256" key="20">
    <source>
        <dbReference type="ARBA" id="ARBA00045958"/>
    </source>
</evidence>
<keyword evidence="13" id="KW-0443">Lipid metabolism</keyword>
<evidence type="ECO:0000256" key="11">
    <source>
        <dbReference type="ARBA" id="ARBA00022989"/>
    </source>
</evidence>
<feature type="transmembrane region" description="Helical" evidence="22">
    <location>
        <begin position="554"/>
        <end position="572"/>
    </location>
</feature>
<evidence type="ECO:0000256" key="7">
    <source>
        <dbReference type="ARBA" id="ARBA00022574"/>
    </source>
</evidence>
<feature type="repeat" description="WD" evidence="21">
    <location>
        <begin position="1256"/>
        <end position="1295"/>
    </location>
</feature>
<dbReference type="PROSITE" id="PS50294">
    <property type="entry name" value="WD_REPEATS_REGION"/>
    <property type="match status" value="1"/>
</dbReference>
<evidence type="ECO:0000259" key="23">
    <source>
        <dbReference type="PROSITE" id="PS50156"/>
    </source>
</evidence>
<evidence type="ECO:0000256" key="8">
    <source>
        <dbReference type="ARBA" id="ARBA00022692"/>
    </source>
</evidence>
<dbReference type="InterPro" id="IPR057041">
    <property type="entry name" value="SCAP_N"/>
</dbReference>
<dbReference type="InterPro" id="IPR057042">
    <property type="entry name" value="Beta-prop_SCAP"/>
</dbReference>
<dbReference type="InterPro" id="IPR000731">
    <property type="entry name" value="SSD"/>
</dbReference>
<dbReference type="PROSITE" id="PS50082">
    <property type="entry name" value="WD_REPEATS_2"/>
    <property type="match status" value="3"/>
</dbReference>
<dbReference type="Pfam" id="PF12349">
    <property type="entry name" value="Sterol-sensing"/>
    <property type="match status" value="1"/>
</dbReference>
<dbReference type="PANTHER" id="PTHR46378:SF1">
    <property type="entry name" value="STEROL REGULATORY ELEMENT-BINDING PROTEIN CLEAVAGE-ACTIVATING PROTEIN"/>
    <property type="match status" value="1"/>
</dbReference>
<evidence type="ECO:0000256" key="4">
    <source>
        <dbReference type="ARBA" id="ARBA00007410"/>
    </source>
</evidence>
<keyword evidence="7 21" id="KW-0853">WD repeat</keyword>
<evidence type="ECO:0000256" key="13">
    <source>
        <dbReference type="ARBA" id="ARBA00023098"/>
    </source>
</evidence>
<dbReference type="PROSITE" id="PS00678">
    <property type="entry name" value="WD_REPEATS_1"/>
    <property type="match status" value="1"/>
</dbReference>
<feature type="transmembrane region" description="Helical" evidence="22">
    <location>
        <begin position="303"/>
        <end position="320"/>
    </location>
</feature>
<dbReference type="Proteomes" id="UP000053240">
    <property type="component" value="Unassembled WGS sequence"/>
</dbReference>
<dbReference type="GO" id="GO:0005789">
    <property type="term" value="C:endoplasmic reticulum membrane"/>
    <property type="evidence" value="ECO:0007669"/>
    <property type="project" value="UniProtKB-SubCell"/>
</dbReference>
<dbReference type="Pfam" id="PF24006">
    <property type="entry name" value="SCAP_N"/>
    <property type="match status" value="1"/>
</dbReference>
<feature type="transmembrane region" description="Helical" evidence="22">
    <location>
        <begin position="437"/>
        <end position="459"/>
    </location>
</feature>
<evidence type="ECO:0000256" key="10">
    <source>
        <dbReference type="ARBA" id="ARBA00022824"/>
    </source>
</evidence>
<evidence type="ECO:0000256" key="9">
    <source>
        <dbReference type="ARBA" id="ARBA00022737"/>
    </source>
</evidence>
<feature type="domain" description="SSD" evidence="23">
    <location>
        <begin position="301"/>
        <end position="459"/>
    </location>
</feature>